<accession>A0A0A9HNH2</accession>
<name>A0A0A9HNH2_ARUDO</name>
<evidence type="ECO:0000313" key="2">
    <source>
        <dbReference type="EMBL" id="JAE38655.1"/>
    </source>
</evidence>
<proteinExistence type="predicted"/>
<sequence length="55" mass="6148">MASRRWTSSLLDQSLPPAVYILPHSHLSLSLSPLQKTKEHSKKNPISLSQLTARP</sequence>
<feature type="compositionally biased region" description="Polar residues" evidence="1">
    <location>
        <begin position="44"/>
        <end position="55"/>
    </location>
</feature>
<dbReference type="AlphaFoldDB" id="A0A0A9HNH2"/>
<reference evidence="2" key="2">
    <citation type="journal article" date="2015" name="Data Brief">
        <title>Shoot transcriptome of the giant reed, Arundo donax.</title>
        <authorList>
            <person name="Barrero R.A."/>
            <person name="Guerrero F.D."/>
            <person name="Moolhuijzen P."/>
            <person name="Goolsby J.A."/>
            <person name="Tidwell J."/>
            <person name="Bellgard S.E."/>
            <person name="Bellgard M.I."/>
        </authorList>
    </citation>
    <scope>NUCLEOTIDE SEQUENCE</scope>
    <source>
        <tissue evidence="2">Shoot tissue taken approximately 20 cm above the soil surface</tissue>
    </source>
</reference>
<dbReference type="EMBL" id="GBRH01159241">
    <property type="protein sequence ID" value="JAE38655.1"/>
    <property type="molecule type" value="Transcribed_RNA"/>
</dbReference>
<evidence type="ECO:0000256" key="1">
    <source>
        <dbReference type="SAM" id="MobiDB-lite"/>
    </source>
</evidence>
<protein>
    <submittedName>
        <fullName evidence="2">Uncharacterized protein</fullName>
    </submittedName>
</protein>
<organism evidence="2">
    <name type="scientific">Arundo donax</name>
    <name type="common">Giant reed</name>
    <name type="synonym">Donax arundinaceus</name>
    <dbReference type="NCBI Taxonomy" id="35708"/>
    <lineage>
        <taxon>Eukaryota</taxon>
        <taxon>Viridiplantae</taxon>
        <taxon>Streptophyta</taxon>
        <taxon>Embryophyta</taxon>
        <taxon>Tracheophyta</taxon>
        <taxon>Spermatophyta</taxon>
        <taxon>Magnoliopsida</taxon>
        <taxon>Liliopsida</taxon>
        <taxon>Poales</taxon>
        <taxon>Poaceae</taxon>
        <taxon>PACMAD clade</taxon>
        <taxon>Arundinoideae</taxon>
        <taxon>Arundineae</taxon>
        <taxon>Arundo</taxon>
    </lineage>
</organism>
<reference evidence="2" key="1">
    <citation type="submission" date="2014-09" db="EMBL/GenBank/DDBJ databases">
        <authorList>
            <person name="Magalhaes I.L.F."/>
            <person name="Oliveira U."/>
            <person name="Santos F.R."/>
            <person name="Vidigal T.H.D.A."/>
            <person name="Brescovit A.D."/>
            <person name="Santos A.J."/>
        </authorList>
    </citation>
    <scope>NUCLEOTIDE SEQUENCE</scope>
    <source>
        <tissue evidence="2">Shoot tissue taken approximately 20 cm above the soil surface</tissue>
    </source>
</reference>
<feature type="region of interest" description="Disordered" evidence="1">
    <location>
        <begin position="33"/>
        <end position="55"/>
    </location>
</feature>